<evidence type="ECO:0000256" key="1">
    <source>
        <dbReference type="PIRNR" id="PIRNR006386"/>
    </source>
</evidence>
<evidence type="ECO:0000313" key="4">
    <source>
        <dbReference type="EMBL" id="GHD46180.1"/>
    </source>
</evidence>
<dbReference type="Gene3D" id="3.40.30.10">
    <property type="entry name" value="Glutaredoxin"/>
    <property type="match status" value="1"/>
</dbReference>
<accession>A0A919CQ16</accession>
<dbReference type="AlphaFoldDB" id="A0A919CQ16"/>
<dbReference type="Proteomes" id="UP000630353">
    <property type="component" value="Unassembled WGS sequence"/>
</dbReference>
<dbReference type="InterPro" id="IPR014440">
    <property type="entry name" value="HCCAis_GSTk"/>
</dbReference>
<dbReference type="PIRSF" id="PIRSF006386">
    <property type="entry name" value="HCCAis_GSTk"/>
    <property type="match status" value="1"/>
</dbReference>
<sequence length="198" mass="23049">MSRTVVRVYSDYKSPYAYVAVRPAYQLAEDYGLELEWRPYTLRIEEYLGAVETRNAHCWRRVRYSYMDARRYANKQGLILKGTKRVYNGYYANAGMLWAQQAGVFRPYHDTVFDRFWKQELDIDVLDEMKALVAGIGGDPEAYAAWVEGPGRAEMDANIEEAEAMGVFGVPMFVLDGELFWGGDRIDLLKERLEERRR</sequence>
<dbReference type="GO" id="GO:0018845">
    <property type="term" value="F:2-hydroxychromene-2-carboxylate isomerase activity"/>
    <property type="evidence" value="ECO:0007669"/>
    <property type="project" value="UniProtKB-UniRule"/>
</dbReference>
<dbReference type="RefSeq" id="WP_189988329.1">
    <property type="nucleotide sequence ID" value="NZ_BMZS01000003.1"/>
</dbReference>
<proteinExistence type="inferred from homology"/>
<dbReference type="EC" id="5.99.1.4" evidence="1"/>
<comment type="similarity">
    <text evidence="1">Belongs to the GST superfamily. NadH family.</text>
</comment>
<dbReference type="PANTHER" id="PTHR42943:SF2">
    <property type="entry name" value="GLUTATHIONE S-TRANSFERASE KAPPA 1"/>
    <property type="match status" value="1"/>
</dbReference>
<name>A0A919CQ16_9PROT</name>
<evidence type="ECO:0000259" key="3">
    <source>
        <dbReference type="Pfam" id="PF01323"/>
    </source>
</evidence>
<feature type="domain" description="DSBA-like thioredoxin" evidence="3">
    <location>
        <begin position="6"/>
        <end position="193"/>
    </location>
</feature>
<feature type="active site" description="Nucleophile" evidence="2">
    <location>
        <position position="14"/>
    </location>
</feature>
<dbReference type="EMBL" id="BMZS01000003">
    <property type="protein sequence ID" value="GHD46180.1"/>
    <property type="molecule type" value="Genomic_DNA"/>
</dbReference>
<comment type="caution">
    <text evidence="4">The sequence shown here is derived from an EMBL/GenBank/DDBJ whole genome shotgun (WGS) entry which is preliminary data.</text>
</comment>
<dbReference type="GO" id="GO:0004602">
    <property type="term" value="F:glutathione peroxidase activity"/>
    <property type="evidence" value="ECO:0007669"/>
    <property type="project" value="TreeGrafter"/>
</dbReference>
<organism evidence="4 5">
    <name type="scientific">Thalassobaculum fulvum</name>
    <dbReference type="NCBI Taxonomy" id="1633335"/>
    <lineage>
        <taxon>Bacteria</taxon>
        <taxon>Pseudomonadati</taxon>
        <taxon>Pseudomonadota</taxon>
        <taxon>Alphaproteobacteria</taxon>
        <taxon>Rhodospirillales</taxon>
        <taxon>Thalassobaculaceae</taxon>
        <taxon>Thalassobaculum</taxon>
    </lineage>
</organism>
<dbReference type="SUPFAM" id="SSF52833">
    <property type="entry name" value="Thioredoxin-like"/>
    <property type="match status" value="1"/>
</dbReference>
<dbReference type="GO" id="GO:0006749">
    <property type="term" value="P:glutathione metabolic process"/>
    <property type="evidence" value="ECO:0007669"/>
    <property type="project" value="TreeGrafter"/>
</dbReference>
<keyword evidence="5" id="KW-1185">Reference proteome</keyword>
<dbReference type="Pfam" id="PF01323">
    <property type="entry name" value="DSBA"/>
    <property type="match status" value="1"/>
</dbReference>
<dbReference type="InterPro" id="IPR001853">
    <property type="entry name" value="DSBA-like_thioredoxin_dom"/>
</dbReference>
<gene>
    <name evidence="4" type="primary">nahD</name>
    <name evidence="4" type="ORF">GCM10017083_15030</name>
</gene>
<protein>
    <recommendedName>
        <fullName evidence="1">2-hydroxychromene-2-carboxylate isomerase</fullName>
        <ecNumber evidence="1">5.99.1.4</ecNumber>
    </recommendedName>
</protein>
<reference evidence="4" key="1">
    <citation type="journal article" date="2014" name="Int. J. Syst. Evol. Microbiol.">
        <title>Complete genome sequence of Corynebacterium casei LMG S-19264T (=DSM 44701T), isolated from a smear-ripened cheese.</title>
        <authorList>
            <consortium name="US DOE Joint Genome Institute (JGI-PGF)"/>
            <person name="Walter F."/>
            <person name="Albersmeier A."/>
            <person name="Kalinowski J."/>
            <person name="Ruckert C."/>
        </authorList>
    </citation>
    <scope>NUCLEOTIDE SEQUENCE</scope>
    <source>
        <strain evidence="4">KCTC 42651</strain>
    </source>
</reference>
<dbReference type="GO" id="GO:0004364">
    <property type="term" value="F:glutathione transferase activity"/>
    <property type="evidence" value="ECO:0007669"/>
    <property type="project" value="TreeGrafter"/>
</dbReference>
<reference evidence="4" key="2">
    <citation type="submission" date="2020-09" db="EMBL/GenBank/DDBJ databases">
        <authorList>
            <person name="Sun Q."/>
            <person name="Kim S."/>
        </authorList>
    </citation>
    <scope>NUCLEOTIDE SEQUENCE</scope>
    <source>
        <strain evidence="4">KCTC 42651</strain>
    </source>
</reference>
<dbReference type="InterPro" id="IPR051924">
    <property type="entry name" value="GST_Kappa/NadH"/>
</dbReference>
<comment type="catalytic activity">
    <reaction evidence="1">
        <text>2-hydroxychromene-2-carboxylate = (3E)-4-(2-hydroxyphenyl)-2-oxobut-3-enoate</text>
        <dbReference type="Rhea" id="RHEA:27401"/>
        <dbReference type="ChEBI" id="CHEBI:59350"/>
        <dbReference type="ChEBI" id="CHEBI:59353"/>
        <dbReference type="EC" id="5.99.1.4"/>
    </reaction>
</comment>
<keyword evidence="1 4" id="KW-0413">Isomerase</keyword>
<dbReference type="InterPro" id="IPR036249">
    <property type="entry name" value="Thioredoxin-like_sf"/>
</dbReference>
<evidence type="ECO:0000256" key="2">
    <source>
        <dbReference type="PIRSR" id="PIRSR006386-1"/>
    </source>
</evidence>
<evidence type="ECO:0000313" key="5">
    <source>
        <dbReference type="Proteomes" id="UP000630353"/>
    </source>
</evidence>
<dbReference type="PANTHER" id="PTHR42943">
    <property type="entry name" value="GLUTATHIONE S-TRANSFERASE KAPPA"/>
    <property type="match status" value="1"/>
</dbReference>